<name>A0A948TID7_9LACO</name>
<keyword evidence="1" id="KW-0812">Transmembrane</keyword>
<dbReference type="AlphaFoldDB" id="A0A948TID7"/>
<gene>
    <name evidence="2" type="ORF">H9901_00535</name>
</gene>
<keyword evidence="1" id="KW-1133">Transmembrane helix</keyword>
<evidence type="ECO:0000313" key="3">
    <source>
        <dbReference type="Proteomes" id="UP000777303"/>
    </source>
</evidence>
<sequence>MRQHNFVFLISAFLLLLISLFFIITSIFNWWNYGYNQLPQALMGIVALVAAIIFGFLGWHNK</sequence>
<dbReference type="Proteomes" id="UP000777303">
    <property type="component" value="Unassembled WGS sequence"/>
</dbReference>
<evidence type="ECO:0000313" key="2">
    <source>
        <dbReference type="EMBL" id="MBU3851188.1"/>
    </source>
</evidence>
<proteinExistence type="predicted"/>
<protein>
    <submittedName>
        <fullName evidence="2">Uncharacterized protein</fullName>
    </submittedName>
</protein>
<feature type="transmembrane region" description="Helical" evidence="1">
    <location>
        <begin position="7"/>
        <end position="28"/>
    </location>
</feature>
<feature type="transmembrane region" description="Helical" evidence="1">
    <location>
        <begin position="40"/>
        <end position="59"/>
    </location>
</feature>
<keyword evidence="1" id="KW-0472">Membrane</keyword>
<dbReference type="EMBL" id="JAHLFS010000009">
    <property type="protein sequence ID" value="MBU3851188.1"/>
    <property type="molecule type" value="Genomic_DNA"/>
</dbReference>
<organism evidence="2 3">
    <name type="scientific">Candidatus Paralactobacillus gallistercoris</name>
    <dbReference type="NCBI Taxonomy" id="2838724"/>
    <lineage>
        <taxon>Bacteria</taxon>
        <taxon>Bacillati</taxon>
        <taxon>Bacillota</taxon>
        <taxon>Bacilli</taxon>
        <taxon>Lactobacillales</taxon>
        <taxon>Lactobacillaceae</taxon>
        <taxon>Lactobacillus</taxon>
    </lineage>
</organism>
<reference evidence="2" key="1">
    <citation type="journal article" date="2021" name="PeerJ">
        <title>Extensive microbial diversity within the chicken gut microbiome revealed by metagenomics and culture.</title>
        <authorList>
            <person name="Gilroy R."/>
            <person name="Ravi A."/>
            <person name="Getino M."/>
            <person name="Pursley I."/>
            <person name="Horton D.L."/>
            <person name="Alikhan N.F."/>
            <person name="Baker D."/>
            <person name="Gharbi K."/>
            <person name="Hall N."/>
            <person name="Watson M."/>
            <person name="Adriaenssens E.M."/>
            <person name="Foster-Nyarko E."/>
            <person name="Jarju S."/>
            <person name="Secka A."/>
            <person name="Antonio M."/>
            <person name="Oren A."/>
            <person name="Chaudhuri R.R."/>
            <person name="La Ragione R."/>
            <person name="Hildebrand F."/>
            <person name="Pallen M.J."/>
        </authorList>
    </citation>
    <scope>NUCLEOTIDE SEQUENCE</scope>
    <source>
        <strain evidence="2">F6-6636</strain>
    </source>
</reference>
<evidence type="ECO:0000256" key="1">
    <source>
        <dbReference type="SAM" id="Phobius"/>
    </source>
</evidence>
<reference evidence="2" key="2">
    <citation type="submission" date="2021-04" db="EMBL/GenBank/DDBJ databases">
        <authorList>
            <person name="Gilroy R."/>
        </authorList>
    </citation>
    <scope>NUCLEOTIDE SEQUENCE</scope>
    <source>
        <strain evidence="2">F6-6636</strain>
    </source>
</reference>
<comment type="caution">
    <text evidence="2">The sequence shown here is derived from an EMBL/GenBank/DDBJ whole genome shotgun (WGS) entry which is preliminary data.</text>
</comment>
<accession>A0A948TID7</accession>